<evidence type="ECO:0000313" key="2">
    <source>
        <dbReference type="Proteomes" id="UP000191408"/>
    </source>
</evidence>
<dbReference type="OrthoDB" id="4491390at2759"/>
<name>A0A1V6P3R4_PENPO</name>
<keyword evidence="2" id="KW-1185">Reference proteome</keyword>
<organism evidence="1 2">
    <name type="scientific">Penicillium polonicum</name>
    <dbReference type="NCBI Taxonomy" id="60169"/>
    <lineage>
        <taxon>Eukaryota</taxon>
        <taxon>Fungi</taxon>
        <taxon>Dikarya</taxon>
        <taxon>Ascomycota</taxon>
        <taxon>Pezizomycotina</taxon>
        <taxon>Eurotiomycetes</taxon>
        <taxon>Eurotiomycetidae</taxon>
        <taxon>Eurotiales</taxon>
        <taxon>Aspergillaceae</taxon>
        <taxon>Penicillium</taxon>
    </lineage>
</organism>
<dbReference type="Proteomes" id="UP000191408">
    <property type="component" value="Unassembled WGS sequence"/>
</dbReference>
<dbReference type="EMBL" id="MDYM01000001">
    <property type="protein sequence ID" value="OQD71615.1"/>
    <property type="molecule type" value="Genomic_DNA"/>
</dbReference>
<dbReference type="STRING" id="60169.A0A1V6P3R4"/>
<sequence>MANVFTHIWAFRIFCLSELKRFITHVSSHYQEQPILTGKLHMNYDDIQAQSIAFAKNISLSMAYLLQEEMRLFGPTSTLFPLRVAYQVYKSLGSGQQADIAYLEGIVDQLNQRGLKSARALVFDD</sequence>
<proteinExistence type="predicted"/>
<gene>
    <name evidence="1" type="ORF">PENPOL_c001G07958</name>
</gene>
<dbReference type="AlphaFoldDB" id="A0A1V6P3R4"/>
<accession>A0A1V6P3R4</accession>
<comment type="caution">
    <text evidence="1">The sequence shown here is derived from an EMBL/GenBank/DDBJ whole genome shotgun (WGS) entry which is preliminary data.</text>
</comment>
<evidence type="ECO:0000313" key="1">
    <source>
        <dbReference type="EMBL" id="OQD71615.1"/>
    </source>
</evidence>
<reference evidence="2" key="1">
    <citation type="journal article" date="2017" name="Nat. Microbiol.">
        <title>Global analysis of biosynthetic gene clusters reveals vast potential of secondary metabolite production in Penicillium species.</title>
        <authorList>
            <person name="Nielsen J.C."/>
            <person name="Grijseels S."/>
            <person name="Prigent S."/>
            <person name="Ji B."/>
            <person name="Dainat J."/>
            <person name="Nielsen K.F."/>
            <person name="Frisvad J.C."/>
            <person name="Workman M."/>
            <person name="Nielsen J."/>
        </authorList>
    </citation>
    <scope>NUCLEOTIDE SEQUENCE [LARGE SCALE GENOMIC DNA]</scope>
    <source>
        <strain evidence="2">IBT 4502</strain>
    </source>
</reference>
<protein>
    <submittedName>
        <fullName evidence="1">Uncharacterized protein</fullName>
    </submittedName>
</protein>